<dbReference type="Proteomes" id="UP001470230">
    <property type="component" value="Unassembled WGS sequence"/>
</dbReference>
<evidence type="ECO:0000313" key="3">
    <source>
        <dbReference type="Proteomes" id="UP001470230"/>
    </source>
</evidence>
<comment type="caution">
    <text evidence="2">The sequence shown here is derived from an EMBL/GenBank/DDBJ whole genome shotgun (WGS) entry which is preliminary data.</text>
</comment>
<dbReference type="EMBL" id="JAPFFF010000008">
    <property type="protein sequence ID" value="KAK8884266.1"/>
    <property type="molecule type" value="Genomic_DNA"/>
</dbReference>
<proteinExistence type="predicted"/>
<evidence type="ECO:0000256" key="1">
    <source>
        <dbReference type="SAM" id="MobiDB-lite"/>
    </source>
</evidence>
<name>A0ABR2JZW3_9EUKA</name>
<evidence type="ECO:0008006" key="4">
    <source>
        <dbReference type="Google" id="ProtNLM"/>
    </source>
</evidence>
<keyword evidence="3" id="KW-1185">Reference proteome</keyword>
<accession>A0ABR2JZW3</accession>
<gene>
    <name evidence="2" type="ORF">M9Y10_043374</name>
</gene>
<organism evidence="2 3">
    <name type="scientific">Tritrichomonas musculus</name>
    <dbReference type="NCBI Taxonomy" id="1915356"/>
    <lineage>
        <taxon>Eukaryota</taxon>
        <taxon>Metamonada</taxon>
        <taxon>Parabasalia</taxon>
        <taxon>Tritrichomonadida</taxon>
        <taxon>Tritrichomonadidae</taxon>
        <taxon>Tritrichomonas</taxon>
    </lineage>
</organism>
<protein>
    <recommendedName>
        <fullName evidence="4">IQ calmodulin-binding motif family protein</fullName>
    </recommendedName>
</protein>
<sequence>MEKDRKSHKHQEKENQEEQHYSRYLDSKGNPIQFSLWVNDQVYKIPVPSMIRVSKRCLSLAKSNEFQGSISHPVSKDALTAFLLACELKPFKVTASNAFELLELSQEWGIRSLESFVNQYIQQKNIKQPKSVDHLGRLLSNLERDDADVRHEIANVARNFDQYIVDDRLSNVHPEHLFHILSQAEKRPINQDKLIDFVMKLFDTDPDKAIPLSLKINFNFLTEEQLEKIFQTREFHEQSIGYFVAKAISDSRNTAKNQLTNIDIKYFRDMSAIRDHVLRHRTANLKNLEESFSAEVKELKRIISVQQKQINQLKKTRDLQRKAMSDYMKSYKAKKNKLDKEFQRIDTIVNEIHGTQNDRFVVIKGQIDERVAPITKFALQSIVGTTSRSYHKRDLIRKAVEERRNRYIQNYEDVAANVNNLFLTIKNVQDKIQETRATFASKVVRDQFRQDSFLRNIENQFNAFDIEPRIWELTSDIVRLAQVRVEKMESRVRSLCPVTRGAKF</sequence>
<reference evidence="2 3" key="1">
    <citation type="submission" date="2024-04" db="EMBL/GenBank/DDBJ databases">
        <title>Tritrichomonas musculus Genome.</title>
        <authorList>
            <person name="Alves-Ferreira E."/>
            <person name="Grigg M."/>
            <person name="Lorenzi H."/>
            <person name="Galac M."/>
        </authorList>
    </citation>
    <scope>NUCLEOTIDE SEQUENCE [LARGE SCALE GENOMIC DNA]</scope>
    <source>
        <strain evidence="2 3">EAF2021</strain>
    </source>
</reference>
<evidence type="ECO:0000313" key="2">
    <source>
        <dbReference type="EMBL" id="KAK8884266.1"/>
    </source>
</evidence>
<feature type="region of interest" description="Disordered" evidence="1">
    <location>
        <begin position="1"/>
        <end position="20"/>
    </location>
</feature>